<dbReference type="PANTHER" id="PTHR35869:SF1">
    <property type="entry name" value="OUTER-MEMBRANE LIPOPROTEIN CARRIER PROTEIN"/>
    <property type="match status" value="1"/>
</dbReference>
<accession>A0ABM8I0K9</accession>
<dbReference type="SUPFAM" id="SSF89392">
    <property type="entry name" value="Prokaryotic lipoproteins and lipoprotein localization factors"/>
    <property type="match status" value="1"/>
</dbReference>
<dbReference type="Gene3D" id="2.50.20.10">
    <property type="entry name" value="Lipoprotein localisation LolA/LolB/LppX"/>
    <property type="match status" value="1"/>
</dbReference>
<evidence type="ECO:0000256" key="1">
    <source>
        <dbReference type="ARBA" id="ARBA00022729"/>
    </source>
</evidence>
<dbReference type="RefSeq" id="WP_221250234.1">
    <property type="nucleotide sequence ID" value="NZ_AP024355.1"/>
</dbReference>
<gene>
    <name evidence="3" type="ORF">DESUT3_39280</name>
</gene>
<proteinExistence type="predicted"/>
<dbReference type="EMBL" id="AP024355">
    <property type="protein sequence ID" value="BCR06859.1"/>
    <property type="molecule type" value="Genomic_DNA"/>
</dbReference>
<dbReference type="PANTHER" id="PTHR35869">
    <property type="entry name" value="OUTER-MEMBRANE LIPOPROTEIN CARRIER PROTEIN"/>
    <property type="match status" value="1"/>
</dbReference>
<keyword evidence="1 2" id="KW-0732">Signal</keyword>
<protein>
    <submittedName>
        <fullName evidence="3">Outer-membrane lipoprotein carrier protein</fullName>
    </submittedName>
</protein>
<dbReference type="InterPro" id="IPR029046">
    <property type="entry name" value="LolA/LolB/LppX"/>
</dbReference>
<keyword evidence="3" id="KW-0449">Lipoprotein</keyword>
<evidence type="ECO:0000313" key="4">
    <source>
        <dbReference type="Proteomes" id="UP001319827"/>
    </source>
</evidence>
<evidence type="ECO:0000313" key="3">
    <source>
        <dbReference type="EMBL" id="BCR06859.1"/>
    </source>
</evidence>
<evidence type="ECO:0000256" key="2">
    <source>
        <dbReference type="SAM" id="SignalP"/>
    </source>
</evidence>
<dbReference type="CDD" id="cd16325">
    <property type="entry name" value="LolA"/>
    <property type="match status" value="1"/>
</dbReference>
<reference evidence="3 4" key="2">
    <citation type="journal article" date="2021" name="Int. J. Syst. Evol. Microbiol.">
        <title>Isolation and Polyphasic Characterization of Desulfuromonas versatilis sp. Nov., an Electrogenic Bacteria Capable of Versatile Metabolism Isolated from a Graphene Oxide-Reducing Enrichment Culture.</title>
        <authorList>
            <person name="Xie L."/>
            <person name="Yoshida N."/>
            <person name="Ishii S."/>
            <person name="Meng L."/>
        </authorList>
    </citation>
    <scope>NUCLEOTIDE SEQUENCE [LARGE SCALE GENOMIC DNA]</scope>
    <source>
        <strain evidence="3 4">NIT-T3</strain>
    </source>
</reference>
<dbReference type="Proteomes" id="UP001319827">
    <property type="component" value="Chromosome"/>
</dbReference>
<organism evidence="3 4">
    <name type="scientific">Desulfuromonas versatilis</name>
    <dbReference type="NCBI Taxonomy" id="2802975"/>
    <lineage>
        <taxon>Bacteria</taxon>
        <taxon>Pseudomonadati</taxon>
        <taxon>Thermodesulfobacteriota</taxon>
        <taxon>Desulfuromonadia</taxon>
        <taxon>Desulfuromonadales</taxon>
        <taxon>Desulfuromonadaceae</taxon>
        <taxon>Desulfuromonas</taxon>
    </lineage>
</organism>
<name>A0ABM8I0K9_9BACT</name>
<dbReference type="Pfam" id="PF03548">
    <property type="entry name" value="LolA"/>
    <property type="match status" value="1"/>
</dbReference>
<keyword evidence="4" id="KW-1185">Reference proteome</keyword>
<feature type="signal peptide" evidence="2">
    <location>
        <begin position="1"/>
        <end position="21"/>
    </location>
</feature>
<dbReference type="InterPro" id="IPR004564">
    <property type="entry name" value="OM_lipoprot_carrier_LolA-like"/>
</dbReference>
<reference evidence="3 4" key="1">
    <citation type="journal article" date="2016" name="C (Basel)">
        <title>Selective Growth of and Electricity Production by Marine Exoelectrogenic Bacteria in Self-Aggregated Hydrogel of Microbially Reduced Graphene Oxide.</title>
        <authorList>
            <person name="Yoshida N."/>
            <person name="Goto Y."/>
            <person name="Miyata Y."/>
        </authorList>
    </citation>
    <scope>NUCLEOTIDE SEQUENCE [LARGE SCALE GENOMIC DNA]</scope>
    <source>
        <strain evidence="3 4">NIT-T3</strain>
    </source>
</reference>
<feature type="chain" id="PRO_5047237550" evidence="2">
    <location>
        <begin position="22"/>
        <end position="258"/>
    </location>
</feature>
<sequence length="258" mass="28579">MKRLCILSLALLLAAPSLLLAQKGESIGLSEVVATLEGPFRSGGDPQAAIHDFQGDFFQESRIVSLDRLQRGRGRVSVKFDRDRGDLVPRALFRWEYDQPTTQEIVSDGSTIWVYLPENRQVIRSEIDFTSQARANDPVTFLTGLGNLSRDFLITWASPNQDLVGNWVLELRPRRVSPMIERMQVVVAREAVLAKSRSGQTGSVFPILSTLVYDPSGNSTLIEFSNVRVNRGLSAGQFNFILPAGVEVLRPTGAEMGF</sequence>